<dbReference type="EMBL" id="CP081078">
    <property type="protein sequence ID" value="UWQ60452.1"/>
    <property type="molecule type" value="Genomic_DNA"/>
</dbReference>
<evidence type="ECO:0000313" key="1">
    <source>
        <dbReference type="EMBL" id="UWQ60452.1"/>
    </source>
</evidence>
<sequence>MDWELQRRVALIDDAIWDAGPEAVAAEIERIKAEMLSEKLPMAETIELNPETGKFRAVPIPVENAPYMSALLSQIEDALEDCLGGHNGLSERAGDVKKLNRVLTKYKDDPQNAELALTRVAGNLRRQLLETKELPPNEDNNGLLGAVEDAVRGIRANHTEVAANREQQAIQAFKNLAPEDRQLLEERLPVMPETSDPELAEDLDDAIPQLINDAILPLPDGAPPLPGADVATRIFSRASKMALACEKGASVFDSKEVKSARLAHLGLTLFEVLYSIVQVGLRLLGVL</sequence>
<keyword evidence="2" id="KW-1185">Reference proteome</keyword>
<protein>
    <submittedName>
        <fullName evidence="1">Uncharacterized protein</fullName>
    </submittedName>
</protein>
<proteinExistence type="predicted"/>
<accession>A0ABY5X1I1</accession>
<evidence type="ECO:0000313" key="2">
    <source>
        <dbReference type="Proteomes" id="UP001058184"/>
    </source>
</evidence>
<gene>
    <name evidence="1" type="ORF">K3722_05265</name>
</gene>
<reference evidence="1" key="1">
    <citation type="submission" date="2021-08" db="EMBL/GenBank/DDBJ databases">
        <authorList>
            <person name="Nwanade C."/>
            <person name="Wang M."/>
            <person name="Masoudi A."/>
            <person name="Yu Z."/>
            <person name="Liu J."/>
        </authorList>
    </citation>
    <scope>NUCLEOTIDE SEQUENCE</scope>
    <source>
        <strain evidence="1">S141</strain>
    </source>
</reference>
<organism evidence="1 2">
    <name type="scientific">Leisingera caerulea</name>
    <name type="common">Phaeobacter caeruleus</name>
    <dbReference type="NCBI Taxonomy" id="506591"/>
    <lineage>
        <taxon>Bacteria</taxon>
        <taxon>Pseudomonadati</taxon>
        <taxon>Pseudomonadota</taxon>
        <taxon>Alphaproteobacteria</taxon>
        <taxon>Rhodobacterales</taxon>
        <taxon>Roseobacteraceae</taxon>
        <taxon>Leisingera</taxon>
    </lineage>
</organism>
<name>A0ABY5X1I1_LEICA</name>
<dbReference type="Proteomes" id="UP001058184">
    <property type="component" value="Chromosome"/>
</dbReference>